<dbReference type="SUPFAM" id="SSF53098">
    <property type="entry name" value="Ribonuclease H-like"/>
    <property type="match status" value="1"/>
</dbReference>
<dbReference type="GO" id="GO:0003676">
    <property type="term" value="F:nucleic acid binding"/>
    <property type="evidence" value="ECO:0007669"/>
    <property type="project" value="InterPro"/>
</dbReference>
<name>A0AAP0LMR4_9ROSI</name>
<dbReference type="InterPro" id="IPR044730">
    <property type="entry name" value="RNase_H-like_dom_plant"/>
</dbReference>
<proteinExistence type="predicted"/>
<gene>
    <name evidence="2" type="ORF">WN944_023931</name>
</gene>
<dbReference type="CDD" id="cd06222">
    <property type="entry name" value="RNase_H_like"/>
    <property type="match status" value="1"/>
</dbReference>
<dbReference type="InterPro" id="IPR002156">
    <property type="entry name" value="RNaseH_domain"/>
</dbReference>
<dbReference type="Gene3D" id="3.30.420.10">
    <property type="entry name" value="Ribonuclease H-like superfamily/Ribonuclease H"/>
    <property type="match status" value="1"/>
</dbReference>
<dbReference type="PANTHER" id="PTHR47723:SF23">
    <property type="entry name" value="REVERSE TRANSCRIPTASE-LIKE PROTEIN"/>
    <property type="match status" value="1"/>
</dbReference>
<accession>A0AAP0LMR4</accession>
<evidence type="ECO:0000313" key="3">
    <source>
        <dbReference type="Proteomes" id="UP001428341"/>
    </source>
</evidence>
<keyword evidence="3" id="KW-1185">Reference proteome</keyword>
<organism evidence="2 3">
    <name type="scientific">Citrus x changshan-huyou</name>
    <dbReference type="NCBI Taxonomy" id="2935761"/>
    <lineage>
        <taxon>Eukaryota</taxon>
        <taxon>Viridiplantae</taxon>
        <taxon>Streptophyta</taxon>
        <taxon>Embryophyta</taxon>
        <taxon>Tracheophyta</taxon>
        <taxon>Spermatophyta</taxon>
        <taxon>Magnoliopsida</taxon>
        <taxon>eudicotyledons</taxon>
        <taxon>Gunneridae</taxon>
        <taxon>Pentapetalae</taxon>
        <taxon>rosids</taxon>
        <taxon>malvids</taxon>
        <taxon>Sapindales</taxon>
        <taxon>Rutaceae</taxon>
        <taxon>Aurantioideae</taxon>
        <taxon>Citrus</taxon>
    </lineage>
</organism>
<dbReference type="PANTHER" id="PTHR47723">
    <property type="entry name" value="OS05G0353850 PROTEIN"/>
    <property type="match status" value="1"/>
</dbReference>
<sequence length="199" mass="22707">MLATDDCEDKLIWEVAMLMNILGQIWFNKNKARFDWKYAPAIRAVATRKVYLVMITEFVQIPQPRDFIKINIDGMFKGSLHVFACEAVFRNCKGEFLCGFPCPLHVKTAFATKLIAVILAIEHASIRGWTMLWIECDSPLTVHLCNKRLLSPWFLTHRWNNCIALMDSMTTRFSHVFGEGNGLADSLANLGATVDSFTW</sequence>
<evidence type="ECO:0000313" key="2">
    <source>
        <dbReference type="EMBL" id="KAK9180796.1"/>
    </source>
</evidence>
<dbReference type="EMBL" id="JBCGBO010000024">
    <property type="protein sequence ID" value="KAK9180796.1"/>
    <property type="molecule type" value="Genomic_DNA"/>
</dbReference>
<dbReference type="InterPro" id="IPR012337">
    <property type="entry name" value="RNaseH-like_sf"/>
</dbReference>
<dbReference type="AlphaFoldDB" id="A0AAP0LMR4"/>
<dbReference type="Pfam" id="PF13456">
    <property type="entry name" value="RVT_3"/>
    <property type="match status" value="1"/>
</dbReference>
<feature type="domain" description="RNase H type-1" evidence="1">
    <location>
        <begin position="71"/>
        <end position="190"/>
    </location>
</feature>
<dbReference type="GO" id="GO:0004523">
    <property type="term" value="F:RNA-DNA hybrid ribonuclease activity"/>
    <property type="evidence" value="ECO:0007669"/>
    <property type="project" value="InterPro"/>
</dbReference>
<dbReference type="Proteomes" id="UP001428341">
    <property type="component" value="Unassembled WGS sequence"/>
</dbReference>
<evidence type="ECO:0000259" key="1">
    <source>
        <dbReference type="Pfam" id="PF13456"/>
    </source>
</evidence>
<reference evidence="2 3" key="1">
    <citation type="submission" date="2024-05" db="EMBL/GenBank/DDBJ databases">
        <title>Haplotype-resolved chromosome-level genome assembly of Huyou (Citrus changshanensis).</title>
        <authorList>
            <person name="Miao C."/>
            <person name="Chen W."/>
            <person name="Wu Y."/>
            <person name="Wang L."/>
            <person name="Zhao S."/>
            <person name="Grierson D."/>
            <person name="Xu C."/>
            <person name="Chen K."/>
        </authorList>
    </citation>
    <scope>NUCLEOTIDE SEQUENCE [LARGE SCALE GENOMIC DNA]</scope>
    <source>
        <strain evidence="2">01-14</strain>
        <tissue evidence="2">Leaf</tissue>
    </source>
</reference>
<comment type="caution">
    <text evidence="2">The sequence shown here is derived from an EMBL/GenBank/DDBJ whole genome shotgun (WGS) entry which is preliminary data.</text>
</comment>
<dbReference type="InterPro" id="IPR053151">
    <property type="entry name" value="RNase_H-like"/>
</dbReference>
<dbReference type="InterPro" id="IPR036397">
    <property type="entry name" value="RNaseH_sf"/>
</dbReference>
<protein>
    <recommendedName>
        <fullName evidence="1">RNase H type-1 domain-containing protein</fullName>
    </recommendedName>
</protein>